<dbReference type="GO" id="GO:0000155">
    <property type="term" value="F:phosphorelay sensor kinase activity"/>
    <property type="evidence" value="ECO:0007669"/>
    <property type="project" value="InterPro"/>
</dbReference>
<dbReference type="InterPro" id="IPR036097">
    <property type="entry name" value="HisK_dim/P_sf"/>
</dbReference>
<dbReference type="SUPFAM" id="SSF47384">
    <property type="entry name" value="Homodimeric domain of signal transducing histidine kinase"/>
    <property type="match status" value="1"/>
</dbReference>
<dbReference type="CDD" id="cd06225">
    <property type="entry name" value="HAMP"/>
    <property type="match status" value="1"/>
</dbReference>
<feature type="domain" description="HAMP" evidence="14">
    <location>
        <begin position="203"/>
        <end position="256"/>
    </location>
</feature>
<keyword evidence="16" id="KW-1185">Reference proteome</keyword>
<dbReference type="InterPro" id="IPR050428">
    <property type="entry name" value="TCS_sensor_his_kinase"/>
</dbReference>
<evidence type="ECO:0000256" key="1">
    <source>
        <dbReference type="ARBA" id="ARBA00000085"/>
    </source>
</evidence>
<gene>
    <name evidence="15" type="ORF">FVP60_07065</name>
</gene>
<evidence type="ECO:0000256" key="5">
    <source>
        <dbReference type="ARBA" id="ARBA00022553"/>
    </source>
</evidence>
<keyword evidence="5" id="KW-0597">Phosphoprotein</keyword>
<evidence type="ECO:0000256" key="7">
    <source>
        <dbReference type="ARBA" id="ARBA00022692"/>
    </source>
</evidence>
<evidence type="ECO:0000256" key="8">
    <source>
        <dbReference type="ARBA" id="ARBA00022777"/>
    </source>
</evidence>
<dbReference type="SMART" id="SM00388">
    <property type="entry name" value="HisKA"/>
    <property type="match status" value="1"/>
</dbReference>
<evidence type="ECO:0000313" key="16">
    <source>
        <dbReference type="Proteomes" id="UP000321196"/>
    </source>
</evidence>
<keyword evidence="11 12" id="KW-0472">Membrane</keyword>
<dbReference type="SMART" id="SM00304">
    <property type="entry name" value="HAMP"/>
    <property type="match status" value="1"/>
</dbReference>
<dbReference type="Pfam" id="PF00672">
    <property type="entry name" value="HAMP"/>
    <property type="match status" value="1"/>
</dbReference>
<keyword evidence="9 12" id="KW-1133">Transmembrane helix</keyword>
<dbReference type="FunFam" id="1.10.287.130:FF:000001">
    <property type="entry name" value="Two-component sensor histidine kinase"/>
    <property type="match status" value="1"/>
</dbReference>
<dbReference type="SMART" id="SM00387">
    <property type="entry name" value="HATPase_c"/>
    <property type="match status" value="1"/>
</dbReference>
<dbReference type="GO" id="GO:0005886">
    <property type="term" value="C:plasma membrane"/>
    <property type="evidence" value="ECO:0007669"/>
    <property type="project" value="UniProtKB-SubCell"/>
</dbReference>
<proteinExistence type="predicted"/>
<dbReference type="PROSITE" id="PS50885">
    <property type="entry name" value="HAMP"/>
    <property type="match status" value="1"/>
</dbReference>
<dbReference type="CDD" id="cd00082">
    <property type="entry name" value="HisKA"/>
    <property type="match status" value="1"/>
</dbReference>
<keyword evidence="6" id="KW-0808">Transferase</keyword>
<dbReference type="PANTHER" id="PTHR45436">
    <property type="entry name" value="SENSOR HISTIDINE KINASE YKOH"/>
    <property type="match status" value="1"/>
</dbReference>
<reference evidence="15 16" key="1">
    <citation type="submission" date="2019-08" db="EMBL/GenBank/DDBJ databases">
        <authorList>
            <person name="Dong K."/>
        </authorList>
    </citation>
    <scope>NUCLEOTIDE SEQUENCE [LARGE SCALE GENOMIC DNA]</scope>
    <source>
        <strain evidence="15 16">M4-8</strain>
    </source>
</reference>
<dbReference type="PROSITE" id="PS50109">
    <property type="entry name" value="HIS_KIN"/>
    <property type="match status" value="1"/>
</dbReference>
<evidence type="ECO:0000256" key="4">
    <source>
        <dbReference type="ARBA" id="ARBA00012438"/>
    </source>
</evidence>
<comment type="catalytic activity">
    <reaction evidence="1">
        <text>ATP + protein L-histidine = ADP + protein N-phospho-L-histidine.</text>
        <dbReference type="EC" id="2.7.13.3"/>
    </reaction>
</comment>
<dbReference type="InterPro" id="IPR004358">
    <property type="entry name" value="Sig_transdc_His_kin-like_C"/>
</dbReference>
<evidence type="ECO:0000259" key="13">
    <source>
        <dbReference type="PROSITE" id="PS50109"/>
    </source>
</evidence>
<dbReference type="Gene3D" id="1.10.287.130">
    <property type="match status" value="1"/>
</dbReference>
<evidence type="ECO:0000256" key="9">
    <source>
        <dbReference type="ARBA" id="ARBA00022989"/>
    </source>
</evidence>
<dbReference type="EC" id="2.7.13.3" evidence="4"/>
<evidence type="ECO:0000259" key="14">
    <source>
        <dbReference type="PROSITE" id="PS50885"/>
    </source>
</evidence>
<name>A0A5C8HNS9_9MICO</name>
<dbReference type="PANTHER" id="PTHR45436:SF5">
    <property type="entry name" value="SENSOR HISTIDINE KINASE TRCS"/>
    <property type="match status" value="1"/>
</dbReference>
<dbReference type="Gene3D" id="6.10.340.10">
    <property type="match status" value="1"/>
</dbReference>
<dbReference type="AlphaFoldDB" id="A0A5C8HNS9"/>
<dbReference type="Pfam" id="PF00512">
    <property type="entry name" value="HisKA"/>
    <property type="match status" value="1"/>
</dbReference>
<keyword evidence="7 12" id="KW-0812">Transmembrane</keyword>
<dbReference type="OrthoDB" id="9786919at2"/>
<sequence>MDDSPDTLTRWWRGVSLRAKVTGVTVAVLAIGLFSAGVGAVPFLHSAFIQQIDDSLKQQASTITPEQVFEITEADGQLTFSPRSTVPGTMPFTAIYVNDQLVAAAGGYGYEEPAIPSTLRLDIGPQRDSASDLASVDGKPAAFRARVELATVPTSQGDVLVSQLVAIPTADVDRSVGTYLGIFGILATVTIIAVGMLTRWLVTLTFRSLGQVESTAMAIAAGNFSQRMAGAEPRTEVGRLKTAINTMLGRMDAALAQRDASVRQMRRFVGDASHELRTPLVTVRGYAELYRMGAIRGEEDTAQAMDRIEKEAIRMAALVEDLLALARLDEKRPLTFAAVDLRPIARDAAMDLRAQAPDRPVTVFTERQPPTAPIAVQHGKEHGTSSHPRKGRAPATAAFSLAEATLQRLRRRPRPAAAPGEVQPVMEEAILPPPARDPIVLGAEDKIRQVVANIVGNARRYTPEGSPIEFAVGVDETETMGWIAIIDHGDGIPDQMKSQIFQRFWRADTSRTRETGGSGLGLAIVASIVEAHHGNIAVEDTPGGGATFRISFPLASRPEAAEHLNIETQPLQRLTQADIDEMSAELGES</sequence>
<evidence type="ECO:0000256" key="2">
    <source>
        <dbReference type="ARBA" id="ARBA00001968"/>
    </source>
</evidence>
<keyword evidence="10" id="KW-0902">Two-component regulatory system</keyword>
<dbReference type="InterPro" id="IPR005467">
    <property type="entry name" value="His_kinase_dom"/>
</dbReference>
<dbReference type="SUPFAM" id="SSF158472">
    <property type="entry name" value="HAMP domain-like"/>
    <property type="match status" value="1"/>
</dbReference>
<dbReference type="InterPro" id="IPR036890">
    <property type="entry name" value="HATPase_C_sf"/>
</dbReference>
<feature type="transmembrane region" description="Helical" evidence="12">
    <location>
        <begin position="21"/>
        <end position="44"/>
    </location>
</feature>
<dbReference type="Proteomes" id="UP000321196">
    <property type="component" value="Unassembled WGS sequence"/>
</dbReference>
<dbReference type="FunFam" id="3.30.565.10:FF:000006">
    <property type="entry name" value="Sensor histidine kinase WalK"/>
    <property type="match status" value="1"/>
</dbReference>
<dbReference type="InterPro" id="IPR003661">
    <property type="entry name" value="HisK_dim/P_dom"/>
</dbReference>
<dbReference type="Gene3D" id="3.30.565.10">
    <property type="entry name" value="Histidine kinase-like ATPase, C-terminal domain"/>
    <property type="match status" value="1"/>
</dbReference>
<dbReference type="InterPro" id="IPR003660">
    <property type="entry name" value="HAMP_dom"/>
</dbReference>
<evidence type="ECO:0000256" key="12">
    <source>
        <dbReference type="SAM" id="Phobius"/>
    </source>
</evidence>
<comment type="cofactor">
    <cofactor evidence="2">
        <name>a divalent metal cation</name>
        <dbReference type="ChEBI" id="CHEBI:60240"/>
    </cofactor>
</comment>
<evidence type="ECO:0000313" key="15">
    <source>
        <dbReference type="EMBL" id="TXK04454.1"/>
    </source>
</evidence>
<dbReference type="PRINTS" id="PR00344">
    <property type="entry name" value="BCTRLSENSOR"/>
</dbReference>
<evidence type="ECO:0000256" key="10">
    <source>
        <dbReference type="ARBA" id="ARBA00023012"/>
    </source>
</evidence>
<dbReference type="InterPro" id="IPR003594">
    <property type="entry name" value="HATPase_dom"/>
</dbReference>
<dbReference type="Pfam" id="PF02518">
    <property type="entry name" value="HATPase_c"/>
    <property type="match status" value="1"/>
</dbReference>
<accession>A0A5C8HNS9</accession>
<evidence type="ECO:0000256" key="3">
    <source>
        <dbReference type="ARBA" id="ARBA00004236"/>
    </source>
</evidence>
<dbReference type="EMBL" id="VRSW01000002">
    <property type="protein sequence ID" value="TXK04454.1"/>
    <property type="molecule type" value="Genomic_DNA"/>
</dbReference>
<evidence type="ECO:0000256" key="6">
    <source>
        <dbReference type="ARBA" id="ARBA00022679"/>
    </source>
</evidence>
<comment type="caution">
    <text evidence="15">The sequence shown here is derived from an EMBL/GenBank/DDBJ whole genome shotgun (WGS) entry which is preliminary data.</text>
</comment>
<dbReference type="GO" id="GO:0005509">
    <property type="term" value="F:calcium ion binding"/>
    <property type="evidence" value="ECO:0007669"/>
    <property type="project" value="UniProtKB-ARBA"/>
</dbReference>
<evidence type="ECO:0000256" key="11">
    <source>
        <dbReference type="ARBA" id="ARBA00023136"/>
    </source>
</evidence>
<dbReference type="SUPFAM" id="SSF55874">
    <property type="entry name" value="ATPase domain of HSP90 chaperone/DNA topoisomerase II/histidine kinase"/>
    <property type="match status" value="1"/>
</dbReference>
<feature type="transmembrane region" description="Helical" evidence="12">
    <location>
        <begin position="179"/>
        <end position="202"/>
    </location>
</feature>
<keyword evidence="8 15" id="KW-0418">Kinase</keyword>
<comment type="subcellular location">
    <subcellularLocation>
        <location evidence="3">Cell membrane</location>
    </subcellularLocation>
</comment>
<protein>
    <recommendedName>
        <fullName evidence="4">histidine kinase</fullName>
        <ecNumber evidence="4">2.7.13.3</ecNumber>
    </recommendedName>
</protein>
<organism evidence="15 16">
    <name type="scientific">Microbacterium mitrae</name>
    <dbReference type="NCBI Taxonomy" id="664640"/>
    <lineage>
        <taxon>Bacteria</taxon>
        <taxon>Bacillati</taxon>
        <taxon>Actinomycetota</taxon>
        <taxon>Actinomycetes</taxon>
        <taxon>Micrococcales</taxon>
        <taxon>Microbacteriaceae</taxon>
        <taxon>Microbacterium</taxon>
    </lineage>
</organism>
<feature type="domain" description="Histidine kinase" evidence="13">
    <location>
        <begin position="271"/>
        <end position="556"/>
    </location>
</feature>